<dbReference type="EMBL" id="JAYLAA010000001">
    <property type="protein sequence ID" value="MEC3874215.1"/>
    <property type="molecule type" value="Genomic_DNA"/>
</dbReference>
<evidence type="ECO:0000256" key="2">
    <source>
        <dbReference type="ARBA" id="ARBA00023015"/>
    </source>
</evidence>
<comment type="caution">
    <text evidence="7">The sequence shown here is derived from an EMBL/GenBank/DDBJ whole genome shotgun (WGS) entry which is preliminary data.</text>
</comment>
<keyword evidence="4" id="KW-0804">Transcription</keyword>
<dbReference type="PANTHER" id="PTHR43133">
    <property type="entry name" value="RNA POLYMERASE ECF-TYPE SIGMA FACTO"/>
    <property type="match status" value="1"/>
</dbReference>
<evidence type="ECO:0000256" key="3">
    <source>
        <dbReference type="ARBA" id="ARBA00023082"/>
    </source>
</evidence>
<dbReference type="InterPro" id="IPR013249">
    <property type="entry name" value="RNA_pol_sigma70_r4_t2"/>
</dbReference>
<dbReference type="Pfam" id="PF08281">
    <property type="entry name" value="Sigma70_r4_2"/>
    <property type="match status" value="1"/>
</dbReference>
<dbReference type="InterPro" id="IPR039425">
    <property type="entry name" value="RNA_pol_sigma-70-like"/>
</dbReference>
<dbReference type="PANTHER" id="PTHR43133:SF46">
    <property type="entry name" value="RNA POLYMERASE SIGMA-70 FACTOR ECF SUBFAMILY"/>
    <property type="match status" value="1"/>
</dbReference>
<feature type="domain" description="RNA polymerase sigma-70 region 2" evidence="5">
    <location>
        <begin position="7"/>
        <end position="73"/>
    </location>
</feature>
<dbReference type="InterPro" id="IPR007627">
    <property type="entry name" value="RNA_pol_sigma70_r2"/>
</dbReference>
<dbReference type="RefSeq" id="WP_326319309.1">
    <property type="nucleotide sequence ID" value="NZ_JAYLAA010000001.1"/>
</dbReference>
<reference evidence="7 8" key="1">
    <citation type="submission" date="2024-01" db="EMBL/GenBank/DDBJ databases">
        <title>Chryseobacterium sp. T9W2-O.</title>
        <authorList>
            <person name="Maltman C."/>
        </authorList>
    </citation>
    <scope>NUCLEOTIDE SEQUENCE [LARGE SCALE GENOMIC DNA]</scope>
    <source>
        <strain evidence="7 8">T9W2-O</strain>
    </source>
</reference>
<evidence type="ECO:0000259" key="5">
    <source>
        <dbReference type="Pfam" id="PF04542"/>
    </source>
</evidence>
<dbReference type="InterPro" id="IPR036388">
    <property type="entry name" value="WH-like_DNA-bd_sf"/>
</dbReference>
<proteinExistence type="inferred from homology"/>
<evidence type="ECO:0000259" key="6">
    <source>
        <dbReference type="Pfam" id="PF08281"/>
    </source>
</evidence>
<accession>A0ABU6HMC8</accession>
<dbReference type="Pfam" id="PF04542">
    <property type="entry name" value="Sigma70_r2"/>
    <property type="match status" value="1"/>
</dbReference>
<dbReference type="InterPro" id="IPR014284">
    <property type="entry name" value="RNA_pol_sigma-70_dom"/>
</dbReference>
<dbReference type="Gene3D" id="1.10.10.10">
    <property type="entry name" value="Winged helix-like DNA-binding domain superfamily/Winged helix DNA-binding domain"/>
    <property type="match status" value="1"/>
</dbReference>
<sequence length="165" mass="20063">MKDFKKIYTENKKKVYFFVKKFIPNNDHIEDVVQEIFIHLWKYRDQLTTIDIIDAIIYKTAKQEISNFYRKSKHPFFNEIDENKLNDTESSADIDDDYYTRHLERIKELLDEIPERSREIFLRNKLDNCSYSRIAEEEQISKTAVKKHVQKVISYIEKNLRKTVF</sequence>
<dbReference type="InterPro" id="IPR013325">
    <property type="entry name" value="RNA_pol_sigma_r2"/>
</dbReference>
<dbReference type="Proteomes" id="UP001348397">
    <property type="component" value="Unassembled WGS sequence"/>
</dbReference>
<keyword evidence="3" id="KW-0731">Sigma factor</keyword>
<evidence type="ECO:0000313" key="8">
    <source>
        <dbReference type="Proteomes" id="UP001348397"/>
    </source>
</evidence>
<organism evidence="7 8">
    <name type="scientific">Chryseobacterium salviniae</name>
    <dbReference type="NCBI Taxonomy" id="3101750"/>
    <lineage>
        <taxon>Bacteria</taxon>
        <taxon>Pseudomonadati</taxon>
        <taxon>Bacteroidota</taxon>
        <taxon>Flavobacteriia</taxon>
        <taxon>Flavobacteriales</taxon>
        <taxon>Weeksellaceae</taxon>
        <taxon>Chryseobacterium group</taxon>
        <taxon>Chryseobacterium</taxon>
    </lineage>
</organism>
<evidence type="ECO:0000256" key="1">
    <source>
        <dbReference type="ARBA" id="ARBA00010641"/>
    </source>
</evidence>
<evidence type="ECO:0000256" key="4">
    <source>
        <dbReference type="ARBA" id="ARBA00023163"/>
    </source>
</evidence>
<dbReference type="SUPFAM" id="SSF88946">
    <property type="entry name" value="Sigma2 domain of RNA polymerase sigma factors"/>
    <property type="match status" value="1"/>
</dbReference>
<keyword evidence="2" id="KW-0805">Transcription regulation</keyword>
<name>A0ABU6HMC8_9FLAO</name>
<dbReference type="InterPro" id="IPR013324">
    <property type="entry name" value="RNA_pol_sigma_r3/r4-like"/>
</dbReference>
<feature type="domain" description="RNA polymerase sigma factor 70 region 4 type 2" evidence="6">
    <location>
        <begin position="104"/>
        <end position="151"/>
    </location>
</feature>
<protein>
    <submittedName>
        <fullName evidence="7">Sigma-70 family RNA polymerase sigma factor</fullName>
    </submittedName>
</protein>
<dbReference type="Gene3D" id="1.10.1740.10">
    <property type="match status" value="1"/>
</dbReference>
<gene>
    <name evidence="7" type="ORF">SOP96_00625</name>
</gene>
<comment type="similarity">
    <text evidence="1">Belongs to the sigma-70 factor family. ECF subfamily.</text>
</comment>
<keyword evidence="8" id="KW-1185">Reference proteome</keyword>
<dbReference type="SUPFAM" id="SSF88659">
    <property type="entry name" value="Sigma3 and sigma4 domains of RNA polymerase sigma factors"/>
    <property type="match status" value="1"/>
</dbReference>
<dbReference type="NCBIfam" id="TIGR02937">
    <property type="entry name" value="sigma70-ECF"/>
    <property type="match status" value="1"/>
</dbReference>
<evidence type="ECO:0000313" key="7">
    <source>
        <dbReference type="EMBL" id="MEC3874215.1"/>
    </source>
</evidence>